<dbReference type="InterPro" id="IPR041577">
    <property type="entry name" value="RT_RNaseH_2"/>
</dbReference>
<dbReference type="InterPro" id="IPR041373">
    <property type="entry name" value="RT_RNaseH"/>
</dbReference>
<feature type="domain" description="Reverse transcriptase" evidence="8">
    <location>
        <begin position="2"/>
        <end position="67"/>
    </location>
</feature>
<dbReference type="CDD" id="cd09274">
    <property type="entry name" value="RNase_HI_RT_Ty3"/>
    <property type="match status" value="1"/>
</dbReference>
<evidence type="ECO:0000256" key="2">
    <source>
        <dbReference type="ARBA" id="ARBA00022695"/>
    </source>
</evidence>
<keyword evidence="5" id="KW-0378">Hydrolase</keyword>
<evidence type="ECO:0000259" key="10">
    <source>
        <dbReference type="Pfam" id="PF17919"/>
    </source>
</evidence>
<evidence type="ECO:0000256" key="4">
    <source>
        <dbReference type="ARBA" id="ARBA00022759"/>
    </source>
</evidence>
<accession>A0A162EZE4</accession>
<dbReference type="Gene3D" id="3.30.70.270">
    <property type="match status" value="2"/>
</dbReference>
<dbReference type="GO" id="GO:0003964">
    <property type="term" value="F:RNA-directed DNA polymerase activity"/>
    <property type="evidence" value="ECO:0007669"/>
    <property type="project" value="UniProtKB-KW"/>
</dbReference>
<feature type="domain" description="Reverse transcriptase RNase H-like" evidence="9">
    <location>
        <begin position="156"/>
        <end position="218"/>
    </location>
</feature>
<dbReference type="GO" id="GO:0016787">
    <property type="term" value="F:hydrolase activity"/>
    <property type="evidence" value="ECO:0007669"/>
    <property type="project" value="UniProtKB-KW"/>
</dbReference>
<keyword evidence="1" id="KW-0808">Transferase</keyword>
<evidence type="ECO:0000256" key="6">
    <source>
        <dbReference type="ARBA" id="ARBA00022918"/>
    </source>
</evidence>
<reference evidence="11 12" key="1">
    <citation type="submission" date="2016-03" db="EMBL/GenBank/DDBJ databases">
        <title>EvidentialGene: Evidence-directed Construction of Genes on Genomes.</title>
        <authorList>
            <person name="Gilbert D.G."/>
            <person name="Choi J.-H."/>
            <person name="Mockaitis K."/>
            <person name="Colbourne J."/>
            <person name="Pfrender M."/>
        </authorList>
    </citation>
    <scope>NUCLEOTIDE SEQUENCE [LARGE SCALE GENOMIC DNA]</scope>
    <source>
        <strain evidence="11 12">Xinb3</strain>
        <tissue evidence="11">Complete organism</tissue>
    </source>
</reference>
<evidence type="ECO:0000313" key="12">
    <source>
        <dbReference type="Proteomes" id="UP000076858"/>
    </source>
</evidence>
<dbReference type="Pfam" id="PF17917">
    <property type="entry name" value="RT_RNaseH"/>
    <property type="match status" value="1"/>
</dbReference>
<evidence type="ECO:0000256" key="1">
    <source>
        <dbReference type="ARBA" id="ARBA00022679"/>
    </source>
</evidence>
<keyword evidence="2" id="KW-0548">Nucleotidyltransferase</keyword>
<evidence type="ECO:0000313" key="11">
    <source>
        <dbReference type="EMBL" id="KZR99182.1"/>
    </source>
</evidence>
<dbReference type="Proteomes" id="UP000076858">
    <property type="component" value="Unassembled WGS sequence"/>
</dbReference>
<keyword evidence="7" id="KW-0511">Multifunctional enzyme</keyword>
<dbReference type="InterPro" id="IPR043128">
    <property type="entry name" value="Rev_trsase/Diguanyl_cyclase"/>
</dbReference>
<keyword evidence="6" id="KW-0695">RNA-directed DNA polymerase</keyword>
<keyword evidence="3" id="KW-0540">Nuclease</keyword>
<proteinExistence type="predicted"/>
<keyword evidence="4" id="KW-0255">Endonuclease</keyword>
<evidence type="ECO:0000256" key="3">
    <source>
        <dbReference type="ARBA" id="ARBA00022722"/>
    </source>
</evidence>
<feature type="domain" description="Reverse transcriptase/retrotransposon-derived protein RNase H-like" evidence="10">
    <location>
        <begin position="113"/>
        <end position="155"/>
    </location>
</feature>
<dbReference type="AlphaFoldDB" id="A0A162EZE4"/>
<gene>
    <name evidence="11" type="ORF">APZ42_005056</name>
</gene>
<evidence type="ECO:0000259" key="9">
    <source>
        <dbReference type="Pfam" id="PF17917"/>
    </source>
</evidence>
<dbReference type="InterPro" id="IPR043502">
    <property type="entry name" value="DNA/RNA_pol_sf"/>
</dbReference>
<keyword evidence="12" id="KW-1185">Reference proteome</keyword>
<dbReference type="Pfam" id="PF17919">
    <property type="entry name" value="RT_RNaseH_2"/>
    <property type="match status" value="1"/>
</dbReference>
<dbReference type="STRING" id="35525.A0A162EZE4"/>
<dbReference type="SUPFAM" id="SSF56672">
    <property type="entry name" value="DNA/RNA polymerases"/>
    <property type="match status" value="1"/>
</dbReference>
<dbReference type="Pfam" id="PF00078">
    <property type="entry name" value="RVT_1"/>
    <property type="match status" value="1"/>
</dbReference>
<evidence type="ECO:0008006" key="13">
    <source>
        <dbReference type="Google" id="ProtNLM"/>
    </source>
</evidence>
<protein>
    <recommendedName>
        <fullName evidence="13">Reverse transcriptase domain-containing protein</fullName>
    </recommendedName>
</protein>
<dbReference type="PANTHER" id="PTHR37984">
    <property type="entry name" value="PROTEIN CBG26694"/>
    <property type="match status" value="1"/>
</dbReference>
<evidence type="ECO:0000256" key="7">
    <source>
        <dbReference type="ARBA" id="ARBA00023268"/>
    </source>
</evidence>
<evidence type="ECO:0000256" key="5">
    <source>
        <dbReference type="ARBA" id="ARBA00022801"/>
    </source>
</evidence>
<dbReference type="EMBL" id="LRGB01014472">
    <property type="protein sequence ID" value="KZR99182.1"/>
    <property type="molecule type" value="Genomic_DNA"/>
</dbReference>
<dbReference type="InterPro" id="IPR050951">
    <property type="entry name" value="Retrovirus_Pol_polyprotein"/>
</dbReference>
<sequence>MMDLVLSGLRWSAYLVYLDGIIVYSLTVEEHVKKLRSVFECLKVANVKVKPKKCLFAQTRLQALGHVVDEDGIASILRRFVRFENSLDHRPTNFAKIAKPLHDLTKQGKSLCWGEEQEGSFKALKERLIEATQLAYPDYGKLFDIHPDACEYGIATECNYSTPEKECLALVWAMKKFHCFIWGMTVRVVTDHHSLCWLTTKKDLAGRLDRWALLVQGYEPQVLYKSGKLHDEEDALSRYQVGPQKKKRRASPCYLCC</sequence>
<dbReference type="InterPro" id="IPR000477">
    <property type="entry name" value="RT_dom"/>
</dbReference>
<organism evidence="11 12">
    <name type="scientific">Daphnia magna</name>
    <dbReference type="NCBI Taxonomy" id="35525"/>
    <lineage>
        <taxon>Eukaryota</taxon>
        <taxon>Metazoa</taxon>
        <taxon>Ecdysozoa</taxon>
        <taxon>Arthropoda</taxon>
        <taxon>Crustacea</taxon>
        <taxon>Branchiopoda</taxon>
        <taxon>Diplostraca</taxon>
        <taxon>Cladocera</taxon>
        <taxon>Anomopoda</taxon>
        <taxon>Daphniidae</taxon>
        <taxon>Daphnia</taxon>
    </lineage>
</organism>
<evidence type="ECO:0000259" key="8">
    <source>
        <dbReference type="Pfam" id="PF00078"/>
    </source>
</evidence>
<dbReference type="GO" id="GO:0004519">
    <property type="term" value="F:endonuclease activity"/>
    <property type="evidence" value="ECO:0007669"/>
    <property type="project" value="UniProtKB-KW"/>
</dbReference>
<dbReference type="PANTHER" id="PTHR37984:SF5">
    <property type="entry name" value="PROTEIN NYNRIN-LIKE"/>
    <property type="match status" value="1"/>
</dbReference>
<name>A0A162EZE4_9CRUS</name>
<comment type="caution">
    <text evidence="11">The sequence shown here is derived from an EMBL/GenBank/DDBJ whole genome shotgun (WGS) entry which is preliminary data.</text>
</comment>